<reference evidence="2" key="1">
    <citation type="journal article" date="2018" name="BMC Genomics">
        <title>Genomic insights into host adaptation between the wheat stripe rust pathogen (Puccinia striiformis f. sp. tritici) and the barley stripe rust pathogen (Puccinia striiformis f. sp. hordei).</title>
        <authorList>
            <person name="Xia C."/>
            <person name="Wang M."/>
            <person name="Yin C."/>
            <person name="Cornejo O.E."/>
            <person name="Hulbert S.H."/>
            <person name="Chen X."/>
        </authorList>
    </citation>
    <scope>NUCLEOTIDE SEQUENCE [LARGE SCALE GENOMIC DNA]</scope>
    <source>
        <strain evidence="2">93-210</strain>
    </source>
</reference>
<keyword evidence="2" id="KW-1185">Reference proteome</keyword>
<accession>A0ACC0DQ73</accession>
<dbReference type="EMBL" id="CM045882">
    <property type="protein sequence ID" value="KAI7935879.1"/>
    <property type="molecule type" value="Genomic_DNA"/>
</dbReference>
<name>A0ACC0DQ73_9BASI</name>
<reference evidence="2" key="2">
    <citation type="journal article" date="2018" name="Mol. Plant Microbe Interact.">
        <title>Genome sequence resources for the wheat stripe rust pathogen (Puccinia striiformis f. sp. tritici) and the barley stripe rust pathogen (Puccinia striiformis f. sp. hordei).</title>
        <authorList>
            <person name="Xia C."/>
            <person name="Wang M."/>
            <person name="Yin C."/>
            <person name="Cornejo O.E."/>
            <person name="Hulbert S.H."/>
            <person name="Chen X."/>
        </authorList>
    </citation>
    <scope>NUCLEOTIDE SEQUENCE [LARGE SCALE GENOMIC DNA]</scope>
    <source>
        <strain evidence="2">93-210</strain>
    </source>
</reference>
<evidence type="ECO:0000313" key="2">
    <source>
        <dbReference type="Proteomes" id="UP001060170"/>
    </source>
</evidence>
<proteinExistence type="predicted"/>
<organism evidence="1 2">
    <name type="scientific">Puccinia striiformis f. sp. tritici</name>
    <dbReference type="NCBI Taxonomy" id="168172"/>
    <lineage>
        <taxon>Eukaryota</taxon>
        <taxon>Fungi</taxon>
        <taxon>Dikarya</taxon>
        <taxon>Basidiomycota</taxon>
        <taxon>Pucciniomycotina</taxon>
        <taxon>Pucciniomycetes</taxon>
        <taxon>Pucciniales</taxon>
        <taxon>Pucciniaceae</taxon>
        <taxon>Puccinia</taxon>
    </lineage>
</organism>
<dbReference type="Proteomes" id="UP001060170">
    <property type="component" value="Chromosome 18"/>
</dbReference>
<sequence>MKSIFVLSMLIATVCSSPGVLHKRNANFDSLPLVSYEGVNYRKFTAGALNREGRIRVQNGYNAPLYYCAYRVGRRYIARLEPGEGSSLTIRSQPQMRIDI</sequence>
<reference evidence="1 2" key="3">
    <citation type="journal article" date="2022" name="Microbiol. Spectr.">
        <title>Folding features and dynamics of 3D genome architecture in plant fungal pathogens.</title>
        <authorList>
            <person name="Xia C."/>
        </authorList>
    </citation>
    <scope>NUCLEOTIDE SEQUENCE [LARGE SCALE GENOMIC DNA]</scope>
    <source>
        <strain evidence="1 2">93-210</strain>
    </source>
</reference>
<comment type="caution">
    <text evidence="1">The sequence shown here is derived from an EMBL/GenBank/DDBJ whole genome shotgun (WGS) entry which is preliminary data.</text>
</comment>
<evidence type="ECO:0000313" key="1">
    <source>
        <dbReference type="EMBL" id="KAI7935879.1"/>
    </source>
</evidence>
<protein>
    <submittedName>
        <fullName evidence="1">Uncharacterized protein</fullName>
    </submittedName>
</protein>
<gene>
    <name evidence="1" type="ORF">MJO28_016750</name>
</gene>